<sequence>MSLKNCEIIADSVYIEFGARVADQHQVTSNHQQQQQQQHSFDLSRIEVGELTCGSDATSIILQEDEGLVDGSELDQYLPPGQQPPPAHHYLYPSSQHHMLWSVHHNPRRKSSDDDVAAVSFHPSETNNNNNSSGKLKKSSFDDPLALYNGYSPSSEEVAGALPSMRYHELQPTSLVKTEREFYHQGSSTTAAAAASSYANHLTAPGYFGGGNMVGSSHHHQYLPSYQHIQQRTLFGSPGIGSAEATWSNYG</sequence>
<evidence type="ECO:0000256" key="1">
    <source>
        <dbReference type="SAM" id="MobiDB-lite"/>
    </source>
</evidence>
<accession>A0ABQ9IM94</accession>
<dbReference type="EMBL" id="JARBHB010000001">
    <property type="protein sequence ID" value="KAJ8897811.1"/>
    <property type="molecule type" value="Genomic_DNA"/>
</dbReference>
<name>A0ABQ9IM94_9NEOP</name>
<reference evidence="2 3" key="1">
    <citation type="submission" date="2023-02" db="EMBL/GenBank/DDBJ databases">
        <title>LHISI_Scaffold_Assembly.</title>
        <authorList>
            <person name="Stuart O.P."/>
            <person name="Cleave R."/>
            <person name="Magrath M.J.L."/>
            <person name="Mikheyev A.S."/>
        </authorList>
    </citation>
    <scope>NUCLEOTIDE SEQUENCE [LARGE SCALE GENOMIC DNA]</scope>
    <source>
        <strain evidence="2">Daus_M_001</strain>
        <tissue evidence="2">Leg muscle</tissue>
    </source>
</reference>
<proteinExistence type="predicted"/>
<evidence type="ECO:0000313" key="3">
    <source>
        <dbReference type="Proteomes" id="UP001159363"/>
    </source>
</evidence>
<evidence type="ECO:0000313" key="2">
    <source>
        <dbReference type="EMBL" id="KAJ8897811.1"/>
    </source>
</evidence>
<gene>
    <name evidence="2" type="ORF">PR048_003164</name>
</gene>
<organism evidence="2 3">
    <name type="scientific">Dryococelus australis</name>
    <dbReference type="NCBI Taxonomy" id="614101"/>
    <lineage>
        <taxon>Eukaryota</taxon>
        <taxon>Metazoa</taxon>
        <taxon>Ecdysozoa</taxon>
        <taxon>Arthropoda</taxon>
        <taxon>Hexapoda</taxon>
        <taxon>Insecta</taxon>
        <taxon>Pterygota</taxon>
        <taxon>Neoptera</taxon>
        <taxon>Polyneoptera</taxon>
        <taxon>Phasmatodea</taxon>
        <taxon>Verophasmatodea</taxon>
        <taxon>Anareolatae</taxon>
        <taxon>Phasmatidae</taxon>
        <taxon>Eurycanthinae</taxon>
        <taxon>Dryococelus</taxon>
    </lineage>
</organism>
<dbReference type="Proteomes" id="UP001159363">
    <property type="component" value="Chromosome 1"/>
</dbReference>
<protein>
    <submittedName>
        <fullName evidence="2">Uncharacterized protein</fullName>
    </submittedName>
</protein>
<feature type="region of interest" description="Disordered" evidence="1">
    <location>
        <begin position="105"/>
        <end position="138"/>
    </location>
</feature>
<feature type="compositionally biased region" description="Low complexity" evidence="1">
    <location>
        <begin position="124"/>
        <end position="134"/>
    </location>
</feature>
<keyword evidence="3" id="KW-1185">Reference proteome</keyword>
<comment type="caution">
    <text evidence="2">The sequence shown here is derived from an EMBL/GenBank/DDBJ whole genome shotgun (WGS) entry which is preliminary data.</text>
</comment>